<evidence type="ECO:0000313" key="3">
    <source>
        <dbReference type="Proteomes" id="UP001177023"/>
    </source>
</evidence>
<feature type="chain" id="PRO_5041318022" evidence="1">
    <location>
        <begin position="19"/>
        <end position="78"/>
    </location>
</feature>
<keyword evidence="3" id="KW-1185">Reference proteome</keyword>
<evidence type="ECO:0000313" key="2">
    <source>
        <dbReference type="EMBL" id="CAJ0572227.1"/>
    </source>
</evidence>
<name>A0AA36CNA1_9BILA</name>
<keyword evidence="1" id="KW-0732">Signal</keyword>
<comment type="caution">
    <text evidence="2">The sequence shown here is derived from an EMBL/GenBank/DDBJ whole genome shotgun (WGS) entry which is preliminary data.</text>
</comment>
<evidence type="ECO:0000256" key="1">
    <source>
        <dbReference type="SAM" id="SignalP"/>
    </source>
</evidence>
<gene>
    <name evidence="2" type="ORF">MSPICULIGERA_LOCUS10618</name>
</gene>
<proteinExistence type="predicted"/>
<protein>
    <submittedName>
        <fullName evidence="2">Uncharacterized protein</fullName>
    </submittedName>
</protein>
<accession>A0AA36CNA1</accession>
<reference evidence="2" key="1">
    <citation type="submission" date="2023-06" db="EMBL/GenBank/DDBJ databases">
        <authorList>
            <person name="Delattre M."/>
        </authorList>
    </citation>
    <scope>NUCLEOTIDE SEQUENCE</scope>
    <source>
        <strain evidence="2">AF72</strain>
    </source>
</reference>
<organism evidence="2 3">
    <name type="scientific">Mesorhabditis spiculigera</name>
    <dbReference type="NCBI Taxonomy" id="96644"/>
    <lineage>
        <taxon>Eukaryota</taxon>
        <taxon>Metazoa</taxon>
        <taxon>Ecdysozoa</taxon>
        <taxon>Nematoda</taxon>
        <taxon>Chromadorea</taxon>
        <taxon>Rhabditida</taxon>
        <taxon>Rhabditina</taxon>
        <taxon>Rhabditomorpha</taxon>
        <taxon>Rhabditoidea</taxon>
        <taxon>Rhabditidae</taxon>
        <taxon>Mesorhabditinae</taxon>
        <taxon>Mesorhabditis</taxon>
    </lineage>
</organism>
<feature type="non-terminal residue" evidence="2">
    <location>
        <position position="78"/>
    </location>
</feature>
<dbReference type="AlphaFoldDB" id="A0AA36CNA1"/>
<dbReference type="Proteomes" id="UP001177023">
    <property type="component" value="Unassembled WGS sequence"/>
</dbReference>
<sequence>MKLLFWLFFSVALVITEAHLLPICMGERYRCNGVCIPDDEPCDELVEVNGRIEILGRHCSYPRIMCHGECRFDCRKPK</sequence>
<feature type="signal peptide" evidence="1">
    <location>
        <begin position="1"/>
        <end position="18"/>
    </location>
</feature>
<dbReference type="EMBL" id="CATQJA010002593">
    <property type="protein sequence ID" value="CAJ0572227.1"/>
    <property type="molecule type" value="Genomic_DNA"/>
</dbReference>